<accession>A0ABU4ZVT8</accession>
<gene>
    <name evidence="1" type="ORF">RFM42_00905</name>
</gene>
<organism evidence="1 2">
    <name type="scientific">Mesorhizobium vachelliae</name>
    <dbReference type="NCBI Taxonomy" id="3072309"/>
    <lineage>
        <taxon>Bacteria</taxon>
        <taxon>Pseudomonadati</taxon>
        <taxon>Pseudomonadota</taxon>
        <taxon>Alphaproteobacteria</taxon>
        <taxon>Hyphomicrobiales</taxon>
        <taxon>Phyllobacteriaceae</taxon>
        <taxon>Mesorhizobium</taxon>
    </lineage>
</organism>
<name>A0ABU4ZVT8_9HYPH</name>
<evidence type="ECO:0000313" key="1">
    <source>
        <dbReference type="EMBL" id="MDX8529517.1"/>
    </source>
</evidence>
<comment type="caution">
    <text evidence="1">The sequence shown here is derived from an EMBL/GenBank/DDBJ whole genome shotgun (WGS) entry which is preliminary data.</text>
</comment>
<protein>
    <submittedName>
        <fullName evidence="1">Uncharacterized protein</fullName>
    </submittedName>
</protein>
<evidence type="ECO:0000313" key="2">
    <source>
        <dbReference type="Proteomes" id="UP001285154"/>
    </source>
</evidence>
<keyword evidence="2" id="KW-1185">Reference proteome</keyword>
<proteinExistence type="predicted"/>
<dbReference type="EMBL" id="JAVIIQ010000001">
    <property type="protein sequence ID" value="MDX8529517.1"/>
    <property type="molecule type" value="Genomic_DNA"/>
</dbReference>
<reference evidence="1 2" key="1">
    <citation type="submission" date="2023-08" db="EMBL/GenBank/DDBJ databases">
        <title>Implementing the SeqCode for naming new Mesorhizobium species isolated from Vachellia karroo root nodules.</title>
        <authorList>
            <person name="Van Lill M."/>
        </authorList>
    </citation>
    <scope>NUCLEOTIDE SEQUENCE [LARGE SCALE GENOMIC DNA]</scope>
    <source>
        <strain evidence="1 2">VK25D</strain>
    </source>
</reference>
<dbReference type="RefSeq" id="WP_320319290.1">
    <property type="nucleotide sequence ID" value="NZ_JAVIIR010000008.1"/>
</dbReference>
<dbReference type="Proteomes" id="UP001285154">
    <property type="component" value="Unassembled WGS sequence"/>
</dbReference>
<sequence>MLATLTIGGFYTWKMTIGKSRTAFVQPGKVARSGEEKASHEPAPVLTVEPARKFHEKPIVAEKISSGMAAMQLLHCTILTNHLYHGVGRTNRGNLSHGVLH</sequence>